<dbReference type="STRING" id="1268072.PSAB_08850"/>
<protein>
    <submittedName>
        <fullName evidence="1">Uncharacterized protein</fullName>
    </submittedName>
</protein>
<reference evidence="1 2" key="1">
    <citation type="journal article" date="2014" name="PLoS Genet.">
        <title>Comparative Genomic Analysis of N2-Fixing and Non-N2-Fixing Paenibacillus spp.: Organization, Evolution and Expression of the Nitrogen Fixation Genes.</title>
        <authorList>
            <person name="Xie J.B."/>
            <person name="Du Z."/>
            <person name="Bai L."/>
            <person name="Tian C."/>
            <person name="Zhang Y."/>
            <person name="Xie J.Y."/>
            <person name="Wang T."/>
            <person name="Liu X."/>
            <person name="Chen X."/>
            <person name="Cheng Q."/>
            <person name="Chen S."/>
            <person name="Li J."/>
        </authorList>
    </citation>
    <scope>NUCLEOTIDE SEQUENCE [LARGE SCALE GENOMIC DNA]</scope>
    <source>
        <strain evidence="1 2">T27</strain>
    </source>
</reference>
<dbReference type="RefSeq" id="WP_158442581.1">
    <property type="nucleotide sequence ID" value="NZ_CP004078.1"/>
</dbReference>
<dbReference type="HOGENOM" id="CLU_2233881_0_0_9"/>
<organism evidence="1 2">
    <name type="scientific">Paenibacillus sabinae T27</name>
    <dbReference type="NCBI Taxonomy" id="1268072"/>
    <lineage>
        <taxon>Bacteria</taxon>
        <taxon>Bacillati</taxon>
        <taxon>Bacillota</taxon>
        <taxon>Bacilli</taxon>
        <taxon>Bacillales</taxon>
        <taxon>Paenibacillaceae</taxon>
        <taxon>Paenibacillus</taxon>
    </lineage>
</organism>
<proteinExistence type="predicted"/>
<evidence type="ECO:0000313" key="1">
    <source>
        <dbReference type="EMBL" id="AHV96702.1"/>
    </source>
</evidence>
<dbReference type="KEGG" id="psab:PSAB_08850"/>
<evidence type="ECO:0000313" key="2">
    <source>
        <dbReference type="Proteomes" id="UP000019772"/>
    </source>
</evidence>
<sequence length="105" mass="11606">MISDGDNELVFAGNQLMDSIYLNAIQGRTKVRTITLNSKGNFYFGEGQPLYEACIPTTSLVPGPDYLCAVGDNGHIEKIDLDLMYEQIETFTEVVTAIDHAKTED</sequence>
<dbReference type="EMBL" id="CP004078">
    <property type="protein sequence ID" value="AHV96702.1"/>
    <property type="molecule type" value="Genomic_DNA"/>
</dbReference>
<dbReference type="AlphaFoldDB" id="X4ZH23"/>
<accession>X4ZH23</accession>
<dbReference type="Proteomes" id="UP000019772">
    <property type="component" value="Chromosome"/>
</dbReference>
<keyword evidence="2" id="KW-1185">Reference proteome</keyword>
<gene>
    <name evidence="1" type="ORF">PSAB_08850</name>
</gene>
<dbReference type="OrthoDB" id="1936983at2"/>
<dbReference type="PATRIC" id="fig|1268072.3.peg.1844"/>
<name>X4ZH23_9BACL</name>